<feature type="chain" id="PRO_5012935929" evidence="2">
    <location>
        <begin position="33"/>
        <end position="289"/>
    </location>
</feature>
<dbReference type="SUPFAM" id="SSF53850">
    <property type="entry name" value="Periplasmic binding protein-like II"/>
    <property type="match status" value="1"/>
</dbReference>
<evidence type="ECO:0000259" key="3">
    <source>
        <dbReference type="SMART" id="SM00062"/>
    </source>
</evidence>
<proteinExistence type="predicted"/>
<keyword evidence="6" id="KW-1185">Reference proteome</keyword>
<protein>
    <submittedName>
        <fullName evidence="5">Cysteine ABC transporter substrate-binding protein</fullName>
    </submittedName>
</protein>
<reference evidence="5 6" key="1">
    <citation type="submission" date="2017-05" db="EMBL/GenBank/DDBJ databases">
        <title>Complete and WGS of Bordetella genogroups.</title>
        <authorList>
            <person name="Spilker T."/>
            <person name="LiPuma J."/>
        </authorList>
    </citation>
    <scope>NUCLEOTIDE SEQUENCE [LARGE SCALE GENOMIC DNA]</scope>
    <source>
        <strain evidence="5 6">AU19157</strain>
    </source>
</reference>
<dbReference type="AlphaFoldDB" id="A0A1W6YTQ5"/>
<dbReference type="CDD" id="cd13713">
    <property type="entry name" value="PBP2_Cystine_like_1"/>
    <property type="match status" value="1"/>
</dbReference>
<dbReference type="GO" id="GO:0015276">
    <property type="term" value="F:ligand-gated monoatomic ion channel activity"/>
    <property type="evidence" value="ECO:0007669"/>
    <property type="project" value="InterPro"/>
</dbReference>
<dbReference type="OrthoDB" id="368476at2"/>
<dbReference type="SMART" id="SM00062">
    <property type="entry name" value="PBPb"/>
    <property type="match status" value="1"/>
</dbReference>
<gene>
    <name evidence="5" type="ORF">CAL12_26320</name>
</gene>
<dbReference type="Gene3D" id="3.40.190.10">
    <property type="entry name" value="Periplasmic binding protein-like II"/>
    <property type="match status" value="2"/>
</dbReference>
<dbReference type="InterPro" id="IPR001638">
    <property type="entry name" value="Solute-binding_3/MltF_N"/>
</dbReference>
<dbReference type="PANTHER" id="PTHR35936:SF19">
    <property type="entry name" value="AMINO-ACID-BINDING PROTEIN YXEM-RELATED"/>
    <property type="match status" value="1"/>
</dbReference>
<sequence>MNIRTKTFARVRAAIAAIVPACALLAVQPAWSAGDRLLARIQAAGVIRIANTQSSPPWTFLNDANQPAGYDIDMAYEVARRMGIPKVEFVADAFKNFVEGLKADKYDLVMNDLTPTAERAKQVDFSSPYGVEDFRIFVRQDNTDIRSQDDLAGKRIGVTTGSSNESWSRAHLTRSEIKTYDNGGLVFADLGNRRIDAVIISHFGGLKYANVNHLPIKEVGEPLTYQLSAAAMAKDEPALRASVDQAIAAMMADGTIERIGRKWVGEQYDMVGTIRRAEQEAAANAQAGK</sequence>
<dbReference type="SMART" id="SM00079">
    <property type="entry name" value="PBPe"/>
    <property type="match status" value="1"/>
</dbReference>
<evidence type="ECO:0000259" key="4">
    <source>
        <dbReference type="SMART" id="SM00079"/>
    </source>
</evidence>
<feature type="domain" description="Solute-binding protein family 3/N-terminal" evidence="3">
    <location>
        <begin position="46"/>
        <end position="267"/>
    </location>
</feature>
<dbReference type="GO" id="GO:0016020">
    <property type="term" value="C:membrane"/>
    <property type="evidence" value="ECO:0007669"/>
    <property type="project" value="InterPro"/>
</dbReference>
<evidence type="ECO:0000256" key="2">
    <source>
        <dbReference type="SAM" id="SignalP"/>
    </source>
</evidence>
<dbReference type="Proteomes" id="UP000194151">
    <property type="component" value="Chromosome"/>
</dbReference>
<evidence type="ECO:0000256" key="1">
    <source>
        <dbReference type="ARBA" id="ARBA00022729"/>
    </source>
</evidence>
<dbReference type="KEGG" id="bgv:CAL12_26320"/>
<keyword evidence="1 2" id="KW-0732">Signal</keyword>
<dbReference type="Pfam" id="PF00497">
    <property type="entry name" value="SBP_bac_3"/>
    <property type="match status" value="1"/>
</dbReference>
<evidence type="ECO:0000313" key="6">
    <source>
        <dbReference type="Proteomes" id="UP000194151"/>
    </source>
</evidence>
<accession>A0A1W6YTQ5</accession>
<dbReference type="InterPro" id="IPR001320">
    <property type="entry name" value="Iontro_rcpt_C"/>
</dbReference>
<dbReference type="EMBL" id="CP021108">
    <property type="protein sequence ID" value="ARP83983.1"/>
    <property type="molecule type" value="Genomic_DNA"/>
</dbReference>
<dbReference type="RefSeq" id="WP_086067304.1">
    <property type="nucleotide sequence ID" value="NZ_CP021108.1"/>
</dbReference>
<organism evidence="5 6">
    <name type="scientific">Bordetella genomosp. 8</name>
    <dbReference type="NCBI Taxonomy" id="1416806"/>
    <lineage>
        <taxon>Bacteria</taxon>
        <taxon>Pseudomonadati</taxon>
        <taxon>Pseudomonadota</taxon>
        <taxon>Betaproteobacteria</taxon>
        <taxon>Burkholderiales</taxon>
        <taxon>Alcaligenaceae</taxon>
        <taxon>Bordetella</taxon>
    </lineage>
</organism>
<evidence type="ECO:0000313" key="5">
    <source>
        <dbReference type="EMBL" id="ARP83983.1"/>
    </source>
</evidence>
<feature type="domain" description="Ionotropic glutamate receptor C-terminal" evidence="4">
    <location>
        <begin position="46"/>
        <end position="266"/>
    </location>
</feature>
<dbReference type="PANTHER" id="PTHR35936">
    <property type="entry name" value="MEMBRANE-BOUND LYTIC MUREIN TRANSGLYCOSYLASE F"/>
    <property type="match status" value="1"/>
</dbReference>
<dbReference type="STRING" id="1416806.CAL12_26320"/>
<name>A0A1W6YTQ5_9BORD</name>
<feature type="signal peptide" evidence="2">
    <location>
        <begin position="1"/>
        <end position="32"/>
    </location>
</feature>